<dbReference type="GO" id="GO:0000156">
    <property type="term" value="F:phosphorelay response regulator activity"/>
    <property type="evidence" value="ECO:0007669"/>
    <property type="project" value="InterPro"/>
</dbReference>
<dbReference type="InterPro" id="IPR007492">
    <property type="entry name" value="LytTR_DNA-bd_dom"/>
</dbReference>
<dbReference type="GO" id="GO:0003677">
    <property type="term" value="F:DNA binding"/>
    <property type="evidence" value="ECO:0007669"/>
    <property type="project" value="UniProtKB-KW"/>
</dbReference>
<keyword evidence="5" id="KW-1185">Reference proteome</keyword>
<dbReference type="Pfam" id="PF00072">
    <property type="entry name" value="Response_reg"/>
    <property type="match status" value="1"/>
</dbReference>
<dbReference type="SMART" id="SM00448">
    <property type="entry name" value="REC"/>
    <property type="match status" value="1"/>
</dbReference>
<organism evidence="4 5">
    <name type="scientific">Arcticibacterium luteifluviistationis</name>
    <dbReference type="NCBI Taxonomy" id="1784714"/>
    <lineage>
        <taxon>Bacteria</taxon>
        <taxon>Pseudomonadati</taxon>
        <taxon>Bacteroidota</taxon>
        <taxon>Cytophagia</taxon>
        <taxon>Cytophagales</taxon>
        <taxon>Leadbetterellaceae</taxon>
        <taxon>Arcticibacterium</taxon>
    </lineage>
</organism>
<feature type="domain" description="Response regulatory" evidence="2">
    <location>
        <begin position="3"/>
        <end position="117"/>
    </location>
</feature>
<evidence type="ECO:0000313" key="5">
    <source>
        <dbReference type="Proteomes" id="UP000249873"/>
    </source>
</evidence>
<evidence type="ECO:0000313" key="4">
    <source>
        <dbReference type="EMBL" id="AWV98706.1"/>
    </source>
</evidence>
<dbReference type="InterPro" id="IPR046947">
    <property type="entry name" value="LytR-like"/>
</dbReference>
<dbReference type="Gene3D" id="3.40.50.2300">
    <property type="match status" value="1"/>
</dbReference>
<dbReference type="KEGG" id="als:DJ013_11190"/>
<dbReference type="PROSITE" id="PS50110">
    <property type="entry name" value="RESPONSE_REGULATORY"/>
    <property type="match status" value="1"/>
</dbReference>
<evidence type="ECO:0000259" key="3">
    <source>
        <dbReference type="PROSITE" id="PS50930"/>
    </source>
</evidence>
<dbReference type="AlphaFoldDB" id="A0A2Z4GBX9"/>
<sequence>MIKVVIIDDEPKAIEGLKWELENFCPEVEVVNTFTDPRKGLIYFEDEHDIDCVFLDIEMPQMDGFRFLDQLPERNFAVIITTAYDQYGINAIKERALDYLLKPIDSDDLMEACNKVKEFQKEHSIKDKFEETLMAVMSKSTGGNKRIGINIDGKIVFLKSDEVLYCEGDGNYTSIYLADGEKLFITQTLKKLSDKLSETEFFRVHNSFIINLSKVKEYLKTDAYIIMEDGKHIPVSRNRKAEFLDKF</sequence>
<dbReference type="PANTHER" id="PTHR37299:SF1">
    <property type="entry name" value="STAGE 0 SPORULATION PROTEIN A HOMOLOG"/>
    <property type="match status" value="1"/>
</dbReference>
<dbReference type="SUPFAM" id="SSF52172">
    <property type="entry name" value="CheY-like"/>
    <property type="match status" value="1"/>
</dbReference>
<dbReference type="Proteomes" id="UP000249873">
    <property type="component" value="Chromosome"/>
</dbReference>
<gene>
    <name evidence="4" type="ORF">DJ013_11190</name>
</gene>
<dbReference type="EMBL" id="CP029480">
    <property type="protein sequence ID" value="AWV98706.1"/>
    <property type="molecule type" value="Genomic_DNA"/>
</dbReference>
<feature type="domain" description="HTH LytTR-type" evidence="3">
    <location>
        <begin position="147"/>
        <end position="247"/>
    </location>
</feature>
<name>A0A2Z4GBX9_9BACT</name>
<dbReference type="InterPro" id="IPR011006">
    <property type="entry name" value="CheY-like_superfamily"/>
</dbReference>
<dbReference type="RefSeq" id="WP_111371899.1">
    <property type="nucleotide sequence ID" value="NZ_CP029480.1"/>
</dbReference>
<evidence type="ECO:0000256" key="1">
    <source>
        <dbReference type="PROSITE-ProRule" id="PRU00169"/>
    </source>
</evidence>
<keyword evidence="4" id="KW-0238">DNA-binding</keyword>
<dbReference type="PANTHER" id="PTHR37299">
    <property type="entry name" value="TRANSCRIPTIONAL REGULATOR-RELATED"/>
    <property type="match status" value="1"/>
</dbReference>
<dbReference type="Pfam" id="PF04397">
    <property type="entry name" value="LytTR"/>
    <property type="match status" value="1"/>
</dbReference>
<keyword evidence="1" id="KW-0597">Phosphoprotein</keyword>
<evidence type="ECO:0000259" key="2">
    <source>
        <dbReference type="PROSITE" id="PS50110"/>
    </source>
</evidence>
<dbReference type="OrthoDB" id="1646880at2"/>
<feature type="modified residue" description="4-aspartylphosphate" evidence="1">
    <location>
        <position position="56"/>
    </location>
</feature>
<dbReference type="Gene3D" id="2.40.50.1020">
    <property type="entry name" value="LytTr DNA-binding domain"/>
    <property type="match status" value="1"/>
</dbReference>
<dbReference type="SMART" id="SM00850">
    <property type="entry name" value="LytTR"/>
    <property type="match status" value="1"/>
</dbReference>
<proteinExistence type="predicted"/>
<dbReference type="PROSITE" id="PS50930">
    <property type="entry name" value="HTH_LYTTR"/>
    <property type="match status" value="1"/>
</dbReference>
<protein>
    <submittedName>
        <fullName evidence="4">DNA-binding response regulator</fullName>
    </submittedName>
</protein>
<dbReference type="InterPro" id="IPR001789">
    <property type="entry name" value="Sig_transdc_resp-reg_receiver"/>
</dbReference>
<accession>A0A2Z4GBX9</accession>
<reference evidence="4 5" key="1">
    <citation type="submission" date="2018-05" db="EMBL/GenBank/DDBJ databases">
        <title>Complete genome sequence of Arcticibacterium luteifluviistationis SM1504T, a cytophagaceae bacterium isolated from Arctic surface seawater.</title>
        <authorList>
            <person name="Li Y."/>
            <person name="Qin Q.-L."/>
        </authorList>
    </citation>
    <scope>NUCLEOTIDE SEQUENCE [LARGE SCALE GENOMIC DNA]</scope>
    <source>
        <strain evidence="4 5">SM1504</strain>
    </source>
</reference>